<protein>
    <recommendedName>
        <fullName evidence="1">RNase H type-1 domain-containing protein</fullName>
    </recommendedName>
</protein>
<accession>A0AAE0B640</accession>
<feature type="domain" description="RNase H type-1" evidence="1">
    <location>
        <begin position="30"/>
        <end position="137"/>
    </location>
</feature>
<dbReference type="Proteomes" id="UP001281410">
    <property type="component" value="Unassembled WGS sequence"/>
</dbReference>
<evidence type="ECO:0000313" key="2">
    <source>
        <dbReference type="EMBL" id="KAK3229804.1"/>
    </source>
</evidence>
<dbReference type="GO" id="GO:0004523">
    <property type="term" value="F:RNA-DNA hybrid ribonuclease activity"/>
    <property type="evidence" value="ECO:0007669"/>
    <property type="project" value="InterPro"/>
</dbReference>
<keyword evidence="3" id="KW-1185">Reference proteome</keyword>
<proteinExistence type="predicted"/>
<dbReference type="AlphaFoldDB" id="A0AAE0B640"/>
<gene>
    <name evidence="2" type="ORF">Dsin_001685</name>
</gene>
<comment type="caution">
    <text evidence="2">The sequence shown here is derived from an EMBL/GenBank/DDBJ whole genome shotgun (WGS) entry which is preliminary data.</text>
</comment>
<dbReference type="InterPro" id="IPR044730">
    <property type="entry name" value="RNase_H-like_dom_plant"/>
</dbReference>
<dbReference type="CDD" id="cd06222">
    <property type="entry name" value="RNase_H_like"/>
    <property type="match status" value="1"/>
</dbReference>
<dbReference type="GO" id="GO:0003676">
    <property type="term" value="F:nucleic acid binding"/>
    <property type="evidence" value="ECO:0007669"/>
    <property type="project" value="InterPro"/>
</dbReference>
<reference evidence="2" key="1">
    <citation type="journal article" date="2023" name="Plant J.">
        <title>Genome sequences and population genomics provide insights into the demographic history, inbreeding, and mutation load of two 'living fossil' tree species of Dipteronia.</title>
        <authorList>
            <person name="Feng Y."/>
            <person name="Comes H.P."/>
            <person name="Chen J."/>
            <person name="Zhu S."/>
            <person name="Lu R."/>
            <person name="Zhang X."/>
            <person name="Li P."/>
            <person name="Qiu J."/>
            <person name="Olsen K.M."/>
            <person name="Qiu Y."/>
        </authorList>
    </citation>
    <scope>NUCLEOTIDE SEQUENCE</scope>
    <source>
        <strain evidence="2">NBL</strain>
    </source>
</reference>
<name>A0AAE0B640_9ROSI</name>
<dbReference type="EMBL" id="JANJYJ010000001">
    <property type="protein sequence ID" value="KAK3229804.1"/>
    <property type="molecule type" value="Genomic_DNA"/>
</dbReference>
<sequence length="158" mass="17334">MVSWAIWEDHNALLNSGKAKEPKMVVDWVIGVTIRDDKGKVLVARSNLLCGSFSAEIGQFLALREGLTVTKFYNLRIQVAEVVSSKVISSLYSSFSILGDASFIINDVKDLLSKVGSYKCQSVSKFGNVLAQNLASLAFSARERFRLDPSLSCCSFSL</sequence>
<evidence type="ECO:0000313" key="3">
    <source>
        <dbReference type="Proteomes" id="UP001281410"/>
    </source>
</evidence>
<evidence type="ECO:0000259" key="1">
    <source>
        <dbReference type="Pfam" id="PF13456"/>
    </source>
</evidence>
<dbReference type="Pfam" id="PF13456">
    <property type="entry name" value="RVT_3"/>
    <property type="match status" value="1"/>
</dbReference>
<dbReference type="InterPro" id="IPR002156">
    <property type="entry name" value="RNaseH_domain"/>
</dbReference>
<organism evidence="2 3">
    <name type="scientific">Dipteronia sinensis</name>
    <dbReference type="NCBI Taxonomy" id="43782"/>
    <lineage>
        <taxon>Eukaryota</taxon>
        <taxon>Viridiplantae</taxon>
        <taxon>Streptophyta</taxon>
        <taxon>Embryophyta</taxon>
        <taxon>Tracheophyta</taxon>
        <taxon>Spermatophyta</taxon>
        <taxon>Magnoliopsida</taxon>
        <taxon>eudicotyledons</taxon>
        <taxon>Gunneridae</taxon>
        <taxon>Pentapetalae</taxon>
        <taxon>rosids</taxon>
        <taxon>malvids</taxon>
        <taxon>Sapindales</taxon>
        <taxon>Sapindaceae</taxon>
        <taxon>Hippocastanoideae</taxon>
        <taxon>Acereae</taxon>
        <taxon>Dipteronia</taxon>
    </lineage>
</organism>